<gene>
    <name evidence="10" type="ORF">ACFQ4B_10995</name>
</gene>
<dbReference type="NCBIfam" id="TIGR01007">
    <property type="entry name" value="eps_fam"/>
    <property type="match status" value="1"/>
</dbReference>
<keyword evidence="4" id="KW-0547">Nucleotide-binding</keyword>
<evidence type="ECO:0000256" key="2">
    <source>
        <dbReference type="ARBA" id="ARBA00011903"/>
    </source>
</evidence>
<evidence type="ECO:0000313" key="11">
    <source>
        <dbReference type="Proteomes" id="UP001597180"/>
    </source>
</evidence>
<evidence type="ECO:0000313" key="10">
    <source>
        <dbReference type="EMBL" id="MFD1220649.1"/>
    </source>
</evidence>
<dbReference type="InterPro" id="IPR025669">
    <property type="entry name" value="AAA_dom"/>
</dbReference>
<reference evidence="11" key="1">
    <citation type="journal article" date="2019" name="Int. J. Syst. Evol. Microbiol.">
        <title>The Global Catalogue of Microorganisms (GCM) 10K type strain sequencing project: providing services to taxonomists for standard genome sequencing and annotation.</title>
        <authorList>
            <consortium name="The Broad Institute Genomics Platform"/>
            <consortium name="The Broad Institute Genome Sequencing Center for Infectious Disease"/>
            <person name="Wu L."/>
            <person name="Ma J."/>
        </authorList>
    </citation>
    <scope>NUCLEOTIDE SEQUENCE [LARGE SCALE GENOMIC DNA]</scope>
    <source>
        <strain evidence="11">CCUG 53270</strain>
    </source>
</reference>
<keyword evidence="11" id="KW-1185">Reference proteome</keyword>
<dbReference type="PANTHER" id="PTHR32309:SF13">
    <property type="entry name" value="FERRIC ENTEROBACTIN TRANSPORT PROTEIN FEPE"/>
    <property type="match status" value="1"/>
</dbReference>
<comment type="similarity">
    <text evidence="1">Belongs to the CpsD/CapB family.</text>
</comment>
<organism evidence="10 11">
    <name type="scientific">Paenibacillus vulneris</name>
    <dbReference type="NCBI Taxonomy" id="1133364"/>
    <lineage>
        <taxon>Bacteria</taxon>
        <taxon>Bacillati</taxon>
        <taxon>Bacillota</taxon>
        <taxon>Bacilli</taxon>
        <taxon>Bacillales</taxon>
        <taxon>Paenibacillaceae</taxon>
        <taxon>Paenibacillus</taxon>
    </lineage>
</organism>
<dbReference type="EMBL" id="JBHTLU010000013">
    <property type="protein sequence ID" value="MFD1220649.1"/>
    <property type="molecule type" value="Genomic_DNA"/>
</dbReference>
<comment type="catalytic activity">
    <reaction evidence="8">
        <text>L-tyrosyl-[protein] + ATP = O-phospho-L-tyrosyl-[protein] + ADP + H(+)</text>
        <dbReference type="Rhea" id="RHEA:10596"/>
        <dbReference type="Rhea" id="RHEA-COMP:10136"/>
        <dbReference type="Rhea" id="RHEA-COMP:20101"/>
        <dbReference type="ChEBI" id="CHEBI:15378"/>
        <dbReference type="ChEBI" id="CHEBI:30616"/>
        <dbReference type="ChEBI" id="CHEBI:46858"/>
        <dbReference type="ChEBI" id="CHEBI:61978"/>
        <dbReference type="ChEBI" id="CHEBI:456216"/>
        <dbReference type="EC" id="2.7.10.2"/>
    </reaction>
</comment>
<keyword evidence="6" id="KW-0067">ATP-binding</keyword>
<dbReference type="InterPro" id="IPR027417">
    <property type="entry name" value="P-loop_NTPase"/>
</dbReference>
<dbReference type="PANTHER" id="PTHR32309">
    <property type="entry name" value="TYROSINE-PROTEIN KINASE"/>
    <property type="match status" value="1"/>
</dbReference>
<keyword evidence="7" id="KW-0829">Tyrosine-protein kinase</keyword>
<dbReference type="Pfam" id="PF13614">
    <property type="entry name" value="AAA_31"/>
    <property type="match status" value="1"/>
</dbReference>
<evidence type="ECO:0000256" key="3">
    <source>
        <dbReference type="ARBA" id="ARBA00022679"/>
    </source>
</evidence>
<comment type="caution">
    <text evidence="10">The sequence shown here is derived from an EMBL/GenBank/DDBJ whole genome shotgun (WGS) entry which is preliminary data.</text>
</comment>
<dbReference type="Gene3D" id="3.40.50.300">
    <property type="entry name" value="P-loop containing nucleotide triphosphate hydrolases"/>
    <property type="match status" value="1"/>
</dbReference>
<dbReference type="SUPFAM" id="SSF52540">
    <property type="entry name" value="P-loop containing nucleoside triphosphate hydrolases"/>
    <property type="match status" value="1"/>
</dbReference>
<dbReference type="CDD" id="cd05387">
    <property type="entry name" value="BY-kinase"/>
    <property type="match status" value="1"/>
</dbReference>
<dbReference type="InterPro" id="IPR050445">
    <property type="entry name" value="Bact_polysacc_biosynth/exp"/>
</dbReference>
<name>A0ABW3UK76_9BACL</name>
<evidence type="ECO:0000256" key="5">
    <source>
        <dbReference type="ARBA" id="ARBA00022777"/>
    </source>
</evidence>
<accession>A0ABW3UK76</accession>
<dbReference type="RefSeq" id="WP_079912100.1">
    <property type="nucleotide sequence ID" value="NZ_BAABJG010000006.1"/>
</dbReference>
<evidence type="ECO:0000256" key="7">
    <source>
        <dbReference type="ARBA" id="ARBA00023137"/>
    </source>
</evidence>
<dbReference type="InterPro" id="IPR005702">
    <property type="entry name" value="Wzc-like_C"/>
</dbReference>
<evidence type="ECO:0000256" key="8">
    <source>
        <dbReference type="ARBA" id="ARBA00051245"/>
    </source>
</evidence>
<dbReference type="Proteomes" id="UP001597180">
    <property type="component" value="Unassembled WGS sequence"/>
</dbReference>
<dbReference type="GO" id="GO:0004715">
    <property type="term" value="F:non-membrane spanning protein tyrosine kinase activity"/>
    <property type="evidence" value="ECO:0007669"/>
    <property type="project" value="UniProtKB-EC"/>
</dbReference>
<evidence type="ECO:0000256" key="4">
    <source>
        <dbReference type="ARBA" id="ARBA00022741"/>
    </source>
</evidence>
<evidence type="ECO:0000259" key="9">
    <source>
        <dbReference type="Pfam" id="PF13614"/>
    </source>
</evidence>
<evidence type="ECO:0000256" key="6">
    <source>
        <dbReference type="ARBA" id="ARBA00022840"/>
    </source>
</evidence>
<evidence type="ECO:0000256" key="1">
    <source>
        <dbReference type="ARBA" id="ARBA00007316"/>
    </source>
</evidence>
<sequence length="224" mass="24491">MSIPSAKPELIMENNPASLASESYRALRFNMEAFVMDQGIQTVSLTSAGRGEGKTTTAVNAAIAYAKIEKKVLLIDGDLRNPSLHRLFGGDNSKGLSGYLMNPEIHAIDDYIMETSIRNLSVIPSGPIPNYPAELLASQAMKQLLEEMKCRFDMIFIDSSSVLSLTDAKIVAAQCDGVLLVAEHGKLKKQAAKKVKEELELAKARLLGVVFNKIHPKNSELLLY</sequence>
<keyword evidence="5 10" id="KW-0418">Kinase</keyword>
<dbReference type="EC" id="2.7.10.2" evidence="2"/>
<proteinExistence type="inferred from homology"/>
<keyword evidence="3 10" id="KW-0808">Transferase</keyword>
<feature type="domain" description="AAA" evidence="9">
    <location>
        <begin position="45"/>
        <end position="195"/>
    </location>
</feature>
<protein>
    <recommendedName>
        <fullName evidence="2">non-specific protein-tyrosine kinase</fullName>
        <ecNumber evidence="2">2.7.10.2</ecNumber>
    </recommendedName>
</protein>